<sequence length="173" mass="18751">MRRGTARVAQLQENGPRPNVAKQRPSAHRSAGEALRSETRQRLCLLHASARKASVVSKLMSKLGEGRTLDDLSDAARSAGGRDERRARGAYVRQCAPEPPVCVGRSHNTRLLWPVAVSRTPEGRGPPPDSPAKQGPPLSVRGPISEREQSLGTACLYRVYPPPLRPEVIAGEL</sequence>
<gene>
    <name evidence="2" type="ORF">AAFF_G00041990</name>
</gene>
<protein>
    <submittedName>
        <fullName evidence="2">Uncharacterized protein</fullName>
    </submittedName>
</protein>
<accession>A0AAD7WG85</accession>
<evidence type="ECO:0000313" key="3">
    <source>
        <dbReference type="Proteomes" id="UP001221898"/>
    </source>
</evidence>
<dbReference type="Proteomes" id="UP001221898">
    <property type="component" value="Unassembled WGS sequence"/>
</dbReference>
<organism evidence="2 3">
    <name type="scientific">Aldrovandia affinis</name>
    <dbReference type="NCBI Taxonomy" id="143900"/>
    <lineage>
        <taxon>Eukaryota</taxon>
        <taxon>Metazoa</taxon>
        <taxon>Chordata</taxon>
        <taxon>Craniata</taxon>
        <taxon>Vertebrata</taxon>
        <taxon>Euteleostomi</taxon>
        <taxon>Actinopterygii</taxon>
        <taxon>Neopterygii</taxon>
        <taxon>Teleostei</taxon>
        <taxon>Notacanthiformes</taxon>
        <taxon>Halosauridae</taxon>
        <taxon>Aldrovandia</taxon>
    </lineage>
</organism>
<evidence type="ECO:0000256" key="1">
    <source>
        <dbReference type="SAM" id="MobiDB-lite"/>
    </source>
</evidence>
<feature type="region of interest" description="Disordered" evidence="1">
    <location>
        <begin position="1"/>
        <end position="37"/>
    </location>
</feature>
<dbReference type="AlphaFoldDB" id="A0AAD7WG85"/>
<feature type="region of interest" description="Disordered" evidence="1">
    <location>
        <begin position="68"/>
        <end position="87"/>
    </location>
</feature>
<reference evidence="2" key="1">
    <citation type="journal article" date="2023" name="Science">
        <title>Genome structures resolve the early diversification of teleost fishes.</title>
        <authorList>
            <person name="Parey E."/>
            <person name="Louis A."/>
            <person name="Montfort J."/>
            <person name="Bouchez O."/>
            <person name="Roques C."/>
            <person name="Iampietro C."/>
            <person name="Lluch J."/>
            <person name="Castinel A."/>
            <person name="Donnadieu C."/>
            <person name="Desvignes T."/>
            <person name="Floi Bucao C."/>
            <person name="Jouanno E."/>
            <person name="Wen M."/>
            <person name="Mejri S."/>
            <person name="Dirks R."/>
            <person name="Jansen H."/>
            <person name="Henkel C."/>
            <person name="Chen W.J."/>
            <person name="Zahm M."/>
            <person name="Cabau C."/>
            <person name="Klopp C."/>
            <person name="Thompson A.W."/>
            <person name="Robinson-Rechavi M."/>
            <person name="Braasch I."/>
            <person name="Lecointre G."/>
            <person name="Bobe J."/>
            <person name="Postlethwait J.H."/>
            <person name="Berthelot C."/>
            <person name="Roest Crollius H."/>
            <person name="Guiguen Y."/>
        </authorList>
    </citation>
    <scope>NUCLEOTIDE SEQUENCE</scope>
    <source>
        <strain evidence="2">NC1722</strain>
    </source>
</reference>
<feature type="region of interest" description="Disordered" evidence="1">
    <location>
        <begin position="118"/>
        <end position="147"/>
    </location>
</feature>
<keyword evidence="3" id="KW-1185">Reference proteome</keyword>
<comment type="caution">
    <text evidence="2">The sequence shown here is derived from an EMBL/GenBank/DDBJ whole genome shotgun (WGS) entry which is preliminary data.</text>
</comment>
<evidence type="ECO:0000313" key="2">
    <source>
        <dbReference type="EMBL" id="KAJ8394844.1"/>
    </source>
</evidence>
<proteinExistence type="predicted"/>
<name>A0AAD7WG85_9TELE</name>
<dbReference type="EMBL" id="JAINUG010000122">
    <property type="protein sequence ID" value="KAJ8394844.1"/>
    <property type="molecule type" value="Genomic_DNA"/>
</dbReference>